<evidence type="ECO:0000313" key="2">
    <source>
        <dbReference type="Proteomes" id="UP000318717"/>
    </source>
</evidence>
<dbReference type="Proteomes" id="UP000318717">
    <property type="component" value="Unassembled WGS sequence"/>
</dbReference>
<reference evidence="1 2" key="1">
    <citation type="submission" date="2019-06" db="EMBL/GenBank/DDBJ databases">
        <title>Whole genome shotgun sequence of Vibrio inusitatus NBRC 102082.</title>
        <authorList>
            <person name="Hosoyama A."/>
            <person name="Uohara A."/>
            <person name="Ohji S."/>
            <person name="Ichikawa N."/>
        </authorList>
    </citation>
    <scope>NUCLEOTIDE SEQUENCE [LARGE SCALE GENOMIC DNA]</scope>
    <source>
        <strain evidence="1 2">NBRC 102082</strain>
    </source>
</reference>
<accession>A0A4Y3I047</accession>
<comment type="caution">
    <text evidence="1">The sequence shown here is derived from an EMBL/GenBank/DDBJ whole genome shotgun (WGS) entry which is preliminary data.</text>
</comment>
<proteinExistence type="predicted"/>
<gene>
    <name evidence="1" type="ORF">VIN01S_31640</name>
</gene>
<organism evidence="1 2">
    <name type="scientific">Vibrio inusitatus NBRC 102082</name>
    <dbReference type="NCBI Taxonomy" id="1219070"/>
    <lineage>
        <taxon>Bacteria</taxon>
        <taxon>Pseudomonadati</taxon>
        <taxon>Pseudomonadota</taxon>
        <taxon>Gammaproteobacteria</taxon>
        <taxon>Vibrionales</taxon>
        <taxon>Vibrionaceae</taxon>
        <taxon>Vibrio</taxon>
    </lineage>
</organism>
<evidence type="ECO:0000313" key="1">
    <source>
        <dbReference type="EMBL" id="GEA52360.1"/>
    </source>
</evidence>
<keyword evidence="2" id="KW-1185">Reference proteome</keyword>
<protein>
    <submittedName>
        <fullName evidence="1">Uncharacterized protein</fullName>
    </submittedName>
</protein>
<name>A0A4Y3I047_9VIBR</name>
<dbReference type="EMBL" id="BJLF01000018">
    <property type="protein sequence ID" value="GEA52360.1"/>
    <property type="molecule type" value="Genomic_DNA"/>
</dbReference>
<sequence length="67" mass="7258">MGKPNAVTTLIALYTKPPNITATKAINEAVLAFTFDSLLTWATVSKPMNAQGANEIIFITEFMSKLP</sequence>
<dbReference type="AlphaFoldDB" id="A0A4Y3I047"/>